<dbReference type="KEGG" id="asip:AQUSIP_21310"/>
<evidence type="ECO:0000256" key="1">
    <source>
        <dbReference type="ARBA" id="ARBA00004370"/>
    </source>
</evidence>
<keyword evidence="4 6" id="KW-1133">Transmembrane helix</keyword>
<dbReference type="AlphaFoldDB" id="A0A5E4PIN4"/>
<dbReference type="CDD" id="cd06662">
    <property type="entry name" value="SURF1"/>
    <property type="match status" value="1"/>
</dbReference>
<dbReference type="PANTHER" id="PTHR23427">
    <property type="entry name" value="SURFEIT LOCUS PROTEIN"/>
    <property type="match status" value="1"/>
</dbReference>
<comment type="caution">
    <text evidence="6">Lacks conserved residue(s) required for the propagation of feature annotation.</text>
</comment>
<dbReference type="EMBL" id="LR699119">
    <property type="protein sequence ID" value="VVC76804.1"/>
    <property type="molecule type" value="Genomic_DNA"/>
</dbReference>
<dbReference type="PROSITE" id="PS50895">
    <property type="entry name" value="SURF1"/>
    <property type="match status" value="1"/>
</dbReference>
<keyword evidence="6" id="KW-1003">Cell membrane</keyword>
<sequence>MPIKLRNWKLALLALVFICVFTSLGIWQVSRAHQKKILLKSFALRTEYPPLLAADISKPGDWRFYRVKLEGRFDNTHTLLLDNKIYENKIGYEVYTPFIAKGLALPILVDRGFIPIGKSRSELPAVRPVTGEVTILGMLNLPPTYVAFGGMTDSPSIRWPLRVEYLNFSELAIILASPVYPYLLTLSPSDPGAFDIKWQVVVMGPERHMGYAVQWFALALTLLILSVALNRPPKRRNDEKVQ</sequence>
<dbReference type="InterPro" id="IPR002994">
    <property type="entry name" value="Surf1/Shy1"/>
</dbReference>
<evidence type="ECO:0000256" key="5">
    <source>
        <dbReference type="ARBA" id="ARBA00023136"/>
    </source>
</evidence>
<accession>A0A5E4PIN4</accession>
<feature type="transmembrane region" description="Helical" evidence="6">
    <location>
        <begin position="209"/>
        <end position="229"/>
    </location>
</feature>
<evidence type="ECO:0000256" key="6">
    <source>
        <dbReference type="RuleBase" id="RU363076"/>
    </source>
</evidence>
<evidence type="ECO:0000313" key="8">
    <source>
        <dbReference type="Proteomes" id="UP000324194"/>
    </source>
</evidence>
<evidence type="ECO:0000313" key="7">
    <source>
        <dbReference type="EMBL" id="VVC76804.1"/>
    </source>
</evidence>
<keyword evidence="3 6" id="KW-0812">Transmembrane</keyword>
<dbReference type="GO" id="GO:0005886">
    <property type="term" value="C:plasma membrane"/>
    <property type="evidence" value="ECO:0007669"/>
    <property type="project" value="UniProtKB-SubCell"/>
</dbReference>
<evidence type="ECO:0000256" key="2">
    <source>
        <dbReference type="ARBA" id="ARBA00007165"/>
    </source>
</evidence>
<evidence type="ECO:0000256" key="3">
    <source>
        <dbReference type="ARBA" id="ARBA00022692"/>
    </source>
</evidence>
<evidence type="ECO:0000256" key="4">
    <source>
        <dbReference type="ARBA" id="ARBA00022989"/>
    </source>
</evidence>
<comment type="subcellular location">
    <subcellularLocation>
        <location evidence="6">Cell membrane</location>
        <topology evidence="6">Multi-pass membrane protein</topology>
    </subcellularLocation>
    <subcellularLocation>
        <location evidence="1">Membrane</location>
    </subcellularLocation>
</comment>
<protein>
    <recommendedName>
        <fullName evidence="6">SURF1-like protein</fullName>
    </recommendedName>
</protein>
<gene>
    <name evidence="7" type="ORF">AQUSIP_21310</name>
</gene>
<keyword evidence="5 6" id="KW-0472">Membrane</keyword>
<reference evidence="7 8" key="1">
    <citation type="submission" date="2019-08" db="EMBL/GenBank/DDBJ databases">
        <authorList>
            <person name="Guy L."/>
        </authorList>
    </citation>
    <scope>NUCLEOTIDE SEQUENCE [LARGE SCALE GENOMIC DNA]</scope>
    <source>
        <strain evidence="7 8">SGT-108</strain>
    </source>
</reference>
<dbReference type="Proteomes" id="UP000324194">
    <property type="component" value="Chromosome 1"/>
</dbReference>
<proteinExistence type="inferred from homology"/>
<dbReference type="InterPro" id="IPR045214">
    <property type="entry name" value="Surf1/Surf4"/>
</dbReference>
<name>A0A5E4PIN4_9COXI</name>
<dbReference type="PANTHER" id="PTHR23427:SF2">
    <property type="entry name" value="SURFEIT LOCUS PROTEIN 1"/>
    <property type="match status" value="1"/>
</dbReference>
<comment type="similarity">
    <text evidence="2 6">Belongs to the SURF1 family.</text>
</comment>
<dbReference type="Pfam" id="PF02104">
    <property type="entry name" value="SURF1"/>
    <property type="match status" value="1"/>
</dbReference>
<organism evidence="7 8">
    <name type="scientific">Aquicella siphonis</name>
    <dbReference type="NCBI Taxonomy" id="254247"/>
    <lineage>
        <taxon>Bacteria</taxon>
        <taxon>Pseudomonadati</taxon>
        <taxon>Pseudomonadota</taxon>
        <taxon>Gammaproteobacteria</taxon>
        <taxon>Legionellales</taxon>
        <taxon>Coxiellaceae</taxon>
        <taxon>Aquicella</taxon>
    </lineage>
</organism>
<keyword evidence="8" id="KW-1185">Reference proteome</keyword>
<dbReference type="RefSeq" id="WP_172622834.1">
    <property type="nucleotide sequence ID" value="NZ_LR699119.1"/>
</dbReference>